<reference evidence="3 4" key="1">
    <citation type="submission" date="2019-10" db="EMBL/GenBank/DDBJ databases">
        <title>Streptomyces tenebrisbrunneis sp.nov., an endogenous actinomycete isolated from of Lycium ruthenicum.</title>
        <authorList>
            <person name="Ma L."/>
        </authorList>
    </citation>
    <scope>NUCLEOTIDE SEQUENCE [LARGE SCALE GENOMIC DNA]</scope>
    <source>
        <strain evidence="3 4">TRM 66187</strain>
    </source>
</reference>
<keyword evidence="2" id="KW-0472">Membrane</keyword>
<comment type="caution">
    <text evidence="3">The sequence shown here is derived from an EMBL/GenBank/DDBJ whole genome shotgun (WGS) entry which is preliminary data.</text>
</comment>
<feature type="region of interest" description="Disordered" evidence="1">
    <location>
        <begin position="266"/>
        <end position="300"/>
    </location>
</feature>
<evidence type="ECO:0000313" key="4">
    <source>
        <dbReference type="Proteomes" id="UP000621266"/>
    </source>
</evidence>
<keyword evidence="4" id="KW-1185">Reference proteome</keyword>
<dbReference type="EMBL" id="WHPN01000066">
    <property type="protein sequence ID" value="KAF4410541.1"/>
    <property type="molecule type" value="Genomic_DNA"/>
</dbReference>
<sequence>MAGAPPAAAAPVAEGAPPSFTVEDERITESSGLAASRAHPGVYWTHNDSEDGPYVYAVDSATGRTVATVTLAGIEPRDVEGISVGPDGYVHVGDIGDNMGGSWPEVWVYRFEEPRKLRDTTVTPTRYTVRYDTGPRDAESLLVHPKTGRMYIISKREEGGALYEGPEKPSASGVNTFRKAADIDLWATDAAFSPDGTRLVVRSYFGGRAYAWKDGRPVELDARLTVPVQPQGESVTFAPDGGSLMFGTEGERGTVERLRLTGELLPESVAAEREKSGEPGASGKDGDDGPASDSAADEEDRTLTLGAAAFAVAAVVVLGARRLFRRR</sequence>
<proteinExistence type="predicted"/>
<gene>
    <name evidence="3" type="ORF">GCU69_03345</name>
</gene>
<accession>A0ABQ7FRJ0</accession>
<evidence type="ECO:0000313" key="3">
    <source>
        <dbReference type="EMBL" id="KAF4410541.1"/>
    </source>
</evidence>
<organism evidence="3 4">
    <name type="scientific">Streptomyces lycii</name>
    <dbReference type="NCBI Taxonomy" id="2654337"/>
    <lineage>
        <taxon>Bacteria</taxon>
        <taxon>Bacillati</taxon>
        <taxon>Actinomycetota</taxon>
        <taxon>Actinomycetes</taxon>
        <taxon>Kitasatosporales</taxon>
        <taxon>Streptomycetaceae</taxon>
        <taxon>Streptomyces</taxon>
    </lineage>
</organism>
<dbReference type="InterPro" id="IPR015943">
    <property type="entry name" value="WD40/YVTN_repeat-like_dom_sf"/>
</dbReference>
<feature type="transmembrane region" description="Helical" evidence="2">
    <location>
        <begin position="303"/>
        <end position="324"/>
    </location>
</feature>
<keyword evidence="2" id="KW-0812">Transmembrane</keyword>
<dbReference type="InterPro" id="IPR011044">
    <property type="entry name" value="Quino_amine_DH_bsu"/>
</dbReference>
<dbReference type="Gene3D" id="2.130.10.10">
    <property type="entry name" value="YVTN repeat-like/Quinoprotein amine dehydrogenase"/>
    <property type="match status" value="1"/>
</dbReference>
<dbReference type="Proteomes" id="UP000621266">
    <property type="component" value="Unassembled WGS sequence"/>
</dbReference>
<name>A0ABQ7FRJ0_9ACTN</name>
<evidence type="ECO:0000256" key="1">
    <source>
        <dbReference type="SAM" id="MobiDB-lite"/>
    </source>
</evidence>
<keyword evidence="2" id="KW-1133">Transmembrane helix</keyword>
<protein>
    <submittedName>
        <fullName evidence="3">Esterase-like activity of phytase family protein</fullName>
    </submittedName>
</protein>
<dbReference type="SUPFAM" id="SSF50969">
    <property type="entry name" value="YVTN repeat-like/Quinoprotein amine dehydrogenase"/>
    <property type="match status" value="1"/>
</dbReference>
<evidence type="ECO:0000256" key="2">
    <source>
        <dbReference type="SAM" id="Phobius"/>
    </source>
</evidence>